<dbReference type="InParanoid" id="A0A200Q2C7"/>
<keyword evidence="2" id="KW-1185">Reference proteome</keyword>
<organism evidence="1 2">
    <name type="scientific">Macleaya cordata</name>
    <name type="common">Five-seeded plume-poppy</name>
    <name type="synonym">Bocconia cordata</name>
    <dbReference type="NCBI Taxonomy" id="56857"/>
    <lineage>
        <taxon>Eukaryota</taxon>
        <taxon>Viridiplantae</taxon>
        <taxon>Streptophyta</taxon>
        <taxon>Embryophyta</taxon>
        <taxon>Tracheophyta</taxon>
        <taxon>Spermatophyta</taxon>
        <taxon>Magnoliopsida</taxon>
        <taxon>Ranunculales</taxon>
        <taxon>Papaveraceae</taxon>
        <taxon>Papaveroideae</taxon>
        <taxon>Macleaya</taxon>
    </lineage>
</organism>
<dbReference type="Proteomes" id="UP000195402">
    <property type="component" value="Unassembled WGS sequence"/>
</dbReference>
<dbReference type="OMA" id="WDFICIS"/>
<accession>A0A200Q2C7</accession>
<name>A0A200Q2C7_MACCD</name>
<dbReference type="EMBL" id="MVGT01003297">
    <property type="protein sequence ID" value="OVA04600.1"/>
    <property type="molecule type" value="Genomic_DNA"/>
</dbReference>
<dbReference type="PANTHER" id="PTHR36707:SF1">
    <property type="entry name" value="T20M3.17 PROTEIN"/>
    <property type="match status" value="1"/>
</dbReference>
<protein>
    <submittedName>
        <fullName evidence="1">Uncharacterized protein</fullName>
    </submittedName>
</protein>
<sequence length="289" mass="32846">MSTEEKSMFDNSTMSIGSNDDFNSHISDFDGMGSSWFSSLMSKKLWDFEVGSSDISVYSFNEEKNDLLSCDLNSENVLETADFDDFDTDGPLFWPFERKFDWNSNVKWDFICISPRKNGGKVATNSDGVSAPNSIRLSLHKRKKDLKDGSKKRLLCRSKSVVVSTELEGKTKAVNDKLLRISTMPNSRLSKSSSTQDFMENKPPDIKDNNEFLGDFKALLEESYFVSNNEISIEKLVGLNEFDGHEGVGEEFGEEYHLILDESFGESSRISRFSEKKRCGSLRERKRAR</sequence>
<evidence type="ECO:0000313" key="1">
    <source>
        <dbReference type="EMBL" id="OVA04600.1"/>
    </source>
</evidence>
<proteinExistence type="predicted"/>
<dbReference type="OrthoDB" id="773993at2759"/>
<reference evidence="1 2" key="1">
    <citation type="journal article" date="2017" name="Mol. Plant">
        <title>The Genome of Medicinal Plant Macleaya cordata Provides New Insights into Benzylisoquinoline Alkaloids Metabolism.</title>
        <authorList>
            <person name="Liu X."/>
            <person name="Liu Y."/>
            <person name="Huang P."/>
            <person name="Ma Y."/>
            <person name="Qing Z."/>
            <person name="Tang Q."/>
            <person name="Cao H."/>
            <person name="Cheng P."/>
            <person name="Zheng Y."/>
            <person name="Yuan Z."/>
            <person name="Zhou Y."/>
            <person name="Liu J."/>
            <person name="Tang Z."/>
            <person name="Zhuo Y."/>
            <person name="Zhang Y."/>
            <person name="Yu L."/>
            <person name="Huang J."/>
            <person name="Yang P."/>
            <person name="Peng Q."/>
            <person name="Zhang J."/>
            <person name="Jiang W."/>
            <person name="Zhang Z."/>
            <person name="Lin K."/>
            <person name="Ro D.K."/>
            <person name="Chen X."/>
            <person name="Xiong X."/>
            <person name="Shang Y."/>
            <person name="Huang S."/>
            <person name="Zeng J."/>
        </authorList>
    </citation>
    <scope>NUCLEOTIDE SEQUENCE [LARGE SCALE GENOMIC DNA]</scope>
    <source>
        <strain evidence="2">cv. BLH2017</strain>
        <tissue evidence="1">Root</tissue>
    </source>
</reference>
<dbReference type="PANTHER" id="PTHR36707">
    <property type="entry name" value="T20M3.17 PROTEIN"/>
    <property type="match status" value="1"/>
</dbReference>
<evidence type="ECO:0000313" key="2">
    <source>
        <dbReference type="Proteomes" id="UP000195402"/>
    </source>
</evidence>
<gene>
    <name evidence="1" type="ORF">BVC80_1713g30</name>
</gene>
<dbReference type="AlphaFoldDB" id="A0A200Q2C7"/>
<comment type="caution">
    <text evidence="1">The sequence shown here is derived from an EMBL/GenBank/DDBJ whole genome shotgun (WGS) entry which is preliminary data.</text>
</comment>